<dbReference type="InterPro" id="IPR026960">
    <property type="entry name" value="RVT-Znf"/>
</dbReference>
<dbReference type="Pfam" id="PF13966">
    <property type="entry name" value="zf-RVT"/>
    <property type="match status" value="1"/>
</dbReference>
<evidence type="ECO:0000313" key="3">
    <source>
        <dbReference type="EMBL" id="SPD08363.1"/>
    </source>
</evidence>
<dbReference type="PANTHER" id="PTHR33116:SF78">
    <property type="entry name" value="OS12G0587133 PROTEIN"/>
    <property type="match status" value="1"/>
</dbReference>
<reference evidence="3" key="1">
    <citation type="submission" date="2018-02" db="EMBL/GenBank/DDBJ databases">
        <authorList>
            <person name="Cohen D.B."/>
            <person name="Kent A.D."/>
        </authorList>
    </citation>
    <scope>NUCLEOTIDE SEQUENCE</scope>
</reference>
<gene>
    <name evidence="3" type="ORF">FSB_LOCUS36245</name>
</gene>
<protein>
    <recommendedName>
        <fullName evidence="2">Reverse transcriptase zinc-binding domain-containing protein</fullName>
    </recommendedName>
</protein>
<name>A0A2N9H9E2_FAGSY</name>
<feature type="transmembrane region" description="Helical" evidence="1">
    <location>
        <begin position="381"/>
        <end position="401"/>
    </location>
</feature>
<dbReference type="EMBL" id="OIVN01003036">
    <property type="protein sequence ID" value="SPD08363.1"/>
    <property type="molecule type" value="Genomic_DNA"/>
</dbReference>
<evidence type="ECO:0000259" key="2">
    <source>
        <dbReference type="Pfam" id="PF13966"/>
    </source>
</evidence>
<accession>A0A2N9H9E2</accession>
<keyword evidence="1" id="KW-1133">Transmembrane helix</keyword>
<keyword evidence="1" id="KW-0472">Membrane</keyword>
<feature type="domain" description="Reverse transcriptase zinc-binding" evidence="2">
    <location>
        <begin position="314"/>
        <end position="370"/>
    </location>
</feature>
<evidence type="ECO:0000256" key="1">
    <source>
        <dbReference type="SAM" id="Phobius"/>
    </source>
</evidence>
<proteinExistence type="predicted"/>
<organism evidence="3">
    <name type="scientific">Fagus sylvatica</name>
    <name type="common">Beechnut</name>
    <dbReference type="NCBI Taxonomy" id="28930"/>
    <lineage>
        <taxon>Eukaryota</taxon>
        <taxon>Viridiplantae</taxon>
        <taxon>Streptophyta</taxon>
        <taxon>Embryophyta</taxon>
        <taxon>Tracheophyta</taxon>
        <taxon>Spermatophyta</taxon>
        <taxon>Magnoliopsida</taxon>
        <taxon>eudicotyledons</taxon>
        <taxon>Gunneridae</taxon>
        <taxon>Pentapetalae</taxon>
        <taxon>rosids</taxon>
        <taxon>fabids</taxon>
        <taxon>Fagales</taxon>
        <taxon>Fagaceae</taxon>
        <taxon>Fagus</taxon>
    </lineage>
</organism>
<sequence>MVPVGEVGNITLLADFLDCRVGALPLTYLGMPLGASYKAVSVWDPIIEKMERMLAGWKKLYLSKGGWKKLYLSKGGRLTLLKNMLSSLPTYFLSLFTIPVSVAHRIEKLQRNFLWGGMGDDFKHHLVGWHKVCTPKEKRGLGVRRLIPFNKALLGKWLWRFGLEEHKLWRRVLVAKYGVDLGGWRTSHIRSPYGCGVWKGIMLGWHDYFQHIEFVVGLGSRIRFWQDKWCGNMALMDRFPILYTCSSHREVTIDSVMLRPVAGGLCEWNVTFVCDFNDWEIEVVVEFFQLFPSKSPTNEGPDGLRWKLRKDGVFDSRSFYCALIDRPGRQFPWKDIWAVKAPPQVSFFIWTATWGRILTCDNLMRRGYKMINSLRSLLTPYLIGLGCGAYLQLLVLLILLFH</sequence>
<dbReference type="AlphaFoldDB" id="A0A2N9H9E2"/>
<dbReference type="PANTHER" id="PTHR33116">
    <property type="entry name" value="REVERSE TRANSCRIPTASE ZINC-BINDING DOMAIN-CONTAINING PROTEIN-RELATED-RELATED"/>
    <property type="match status" value="1"/>
</dbReference>
<keyword evidence="1" id="KW-0812">Transmembrane</keyword>